<name>A0AAD4L074_9EURO</name>
<proteinExistence type="predicted"/>
<dbReference type="Gene3D" id="3.60.15.10">
    <property type="entry name" value="Ribonuclease Z/Hydroxyacylglutathione hydrolase-like"/>
    <property type="match status" value="1"/>
</dbReference>
<accession>A0AAD4L074</accession>
<comment type="caution">
    <text evidence="1">The sequence shown here is derived from an EMBL/GenBank/DDBJ whole genome shotgun (WGS) entry which is preliminary data.</text>
</comment>
<dbReference type="RefSeq" id="XP_046077774.1">
    <property type="nucleotide sequence ID" value="XM_046214802.1"/>
</dbReference>
<dbReference type="Proteomes" id="UP001201262">
    <property type="component" value="Unassembled WGS sequence"/>
</dbReference>
<keyword evidence="2" id="KW-1185">Reference proteome</keyword>
<dbReference type="EMBL" id="JAJTJA010000001">
    <property type="protein sequence ID" value="KAH8705153.1"/>
    <property type="molecule type" value="Genomic_DNA"/>
</dbReference>
<gene>
    <name evidence="1" type="ORF">BGW36DRAFT_366971</name>
</gene>
<dbReference type="InterPro" id="IPR036866">
    <property type="entry name" value="RibonucZ/Hydroxyglut_hydro"/>
</dbReference>
<evidence type="ECO:0000313" key="1">
    <source>
        <dbReference type="EMBL" id="KAH8705153.1"/>
    </source>
</evidence>
<dbReference type="SUPFAM" id="SSF56281">
    <property type="entry name" value="Metallo-hydrolase/oxidoreductase"/>
    <property type="match status" value="1"/>
</dbReference>
<protein>
    <recommendedName>
        <fullName evidence="3">Metallo-beta-lactamase domain-containing protein</fullName>
    </recommendedName>
</protein>
<dbReference type="GeneID" id="70245089"/>
<evidence type="ECO:0000313" key="2">
    <source>
        <dbReference type="Proteomes" id="UP001201262"/>
    </source>
</evidence>
<organism evidence="1 2">
    <name type="scientific">Talaromyces proteolyticus</name>
    <dbReference type="NCBI Taxonomy" id="1131652"/>
    <lineage>
        <taxon>Eukaryota</taxon>
        <taxon>Fungi</taxon>
        <taxon>Dikarya</taxon>
        <taxon>Ascomycota</taxon>
        <taxon>Pezizomycotina</taxon>
        <taxon>Eurotiomycetes</taxon>
        <taxon>Eurotiomycetidae</taxon>
        <taxon>Eurotiales</taxon>
        <taxon>Trichocomaceae</taxon>
        <taxon>Talaromyces</taxon>
        <taxon>Talaromyces sect. Bacilispori</taxon>
    </lineage>
</organism>
<reference evidence="1" key="1">
    <citation type="submission" date="2021-12" db="EMBL/GenBank/DDBJ databases">
        <title>Convergent genome expansion in fungi linked to evolution of root-endophyte symbiosis.</title>
        <authorList>
            <consortium name="DOE Joint Genome Institute"/>
            <person name="Ke Y.-H."/>
            <person name="Bonito G."/>
            <person name="Liao H.-L."/>
            <person name="Looney B."/>
            <person name="Rojas-Flechas A."/>
            <person name="Nash J."/>
            <person name="Hameed K."/>
            <person name="Schadt C."/>
            <person name="Martin F."/>
            <person name="Crous P.W."/>
            <person name="Miettinen O."/>
            <person name="Magnuson J.K."/>
            <person name="Labbe J."/>
            <person name="Jacobson D."/>
            <person name="Doktycz M.J."/>
            <person name="Veneault-Fourrey C."/>
            <person name="Kuo A."/>
            <person name="Mondo S."/>
            <person name="Calhoun S."/>
            <person name="Riley R."/>
            <person name="Ohm R."/>
            <person name="LaButti K."/>
            <person name="Andreopoulos B."/>
            <person name="Pangilinan J."/>
            <person name="Nolan M."/>
            <person name="Tritt A."/>
            <person name="Clum A."/>
            <person name="Lipzen A."/>
            <person name="Daum C."/>
            <person name="Barry K."/>
            <person name="Grigoriev I.V."/>
            <person name="Vilgalys R."/>
        </authorList>
    </citation>
    <scope>NUCLEOTIDE SEQUENCE</scope>
    <source>
        <strain evidence="1">PMI_201</strain>
    </source>
</reference>
<evidence type="ECO:0008006" key="3">
    <source>
        <dbReference type="Google" id="ProtNLM"/>
    </source>
</evidence>
<dbReference type="AlphaFoldDB" id="A0AAD4L074"/>
<sequence>MITLGGLEELVEEVPDLPIYISRGHWQAFGEHPFLASIEGANPNHWPKSFSPQLVDYEDKPVGPWKKSYQVTSDGKIVLVDTSGHVPGHLAIILYGIDLLDEEQPDGVNDNPVRALESLQKMKEFARKVEVAMLPSHDPSKV</sequence>